<dbReference type="Proteomes" id="UP000806285">
    <property type="component" value="Unassembled WGS sequence"/>
</dbReference>
<dbReference type="InterPro" id="IPR000792">
    <property type="entry name" value="Tscrpt_reg_LuxR_C"/>
</dbReference>
<keyword evidence="3" id="KW-1185">Reference proteome</keyword>
<dbReference type="SUPFAM" id="SSF46894">
    <property type="entry name" value="C-terminal effector domain of the bipartite response regulators"/>
    <property type="match status" value="1"/>
</dbReference>
<name>A0ABR9S0G6_9BURK</name>
<dbReference type="PRINTS" id="PR00038">
    <property type="entry name" value="HTHLUXR"/>
</dbReference>
<dbReference type="RefSeq" id="WP_193675588.1">
    <property type="nucleotide sequence ID" value="NZ_JADDIV010000002.1"/>
</dbReference>
<evidence type="ECO:0000313" key="3">
    <source>
        <dbReference type="Proteomes" id="UP000806285"/>
    </source>
</evidence>
<dbReference type="Pfam" id="PF00196">
    <property type="entry name" value="GerE"/>
    <property type="match status" value="1"/>
</dbReference>
<evidence type="ECO:0000259" key="1">
    <source>
        <dbReference type="SMART" id="SM00421"/>
    </source>
</evidence>
<organism evidence="2 3">
    <name type="scientific">Ramlibacter pallidus</name>
    <dbReference type="NCBI Taxonomy" id="2780087"/>
    <lineage>
        <taxon>Bacteria</taxon>
        <taxon>Pseudomonadati</taxon>
        <taxon>Pseudomonadota</taxon>
        <taxon>Betaproteobacteria</taxon>
        <taxon>Burkholderiales</taxon>
        <taxon>Comamonadaceae</taxon>
        <taxon>Ramlibacter</taxon>
    </lineage>
</organism>
<accession>A0ABR9S0G6</accession>
<evidence type="ECO:0000313" key="2">
    <source>
        <dbReference type="EMBL" id="MBE7366944.1"/>
    </source>
</evidence>
<dbReference type="InterPro" id="IPR016032">
    <property type="entry name" value="Sig_transdc_resp-reg_C-effctor"/>
</dbReference>
<dbReference type="Gene3D" id="1.10.10.10">
    <property type="entry name" value="Winged helix-like DNA-binding domain superfamily/Winged helix DNA-binding domain"/>
    <property type="match status" value="1"/>
</dbReference>
<protein>
    <submittedName>
        <fullName evidence="2">Helix-turn-helix transcriptional regulator</fullName>
    </submittedName>
</protein>
<proteinExistence type="predicted"/>
<gene>
    <name evidence="2" type="ORF">IM787_05135</name>
</gene>
<reference evidence="2 3" key="1">
    <citation type="submission" date="2020-10" db="EMBL/GenBank/DDBJ databases">
        <title>Ramlibacter sp. HM2 16S ribosomal RNA gene Genome sequencing and assembly.</title>
        <authorList>
            <person name="Kang M."/>
        </authorList>
    </citation>
    <scope>NUCLEOTIDE SEQUENCE [LARGE SCALE GENOMIC DNA]</scope>
    <source>
        <strain evidence="2 3">HM2</strain>
    </source>
</reference>
<dbReference type="EMBL" id="JADDIV010000002">
    <property type="protein sequence ID" value="MBE7366944.1"/>
    <property type="molecule type" value="Genomic_DNA"/>
</dbReference>
<dbReference type="SMART" id="SM00421">
    <property type="entry name" value="HTH_LUXR"/>
    <property type="match status" value="1"/>
</dbReference>
<dbReference type="InterPro" id="IPR036388">
    <property type="entry name" value="WH-like_DNA-bd_sf"/>
</dbReference>
<comment type="caution">
    <text evidence="2">The sequence shown here is derived from an EMBL/GenBank/DDBJ whole genome shotgun (WGS) entry which is preliminary data.</text>
</comment>
<feature type="domain" description="HTH luxR-type" evidence="1">
    <location>
        <begin position="142"/>
        <end position="199"/>
    </location>
</feature>
<sequence length="215" mass="22656">MDAALQSGAGIVARGFFDATATGLSMVMDELAYGVVLASPQGGMLHANLAARHELARRKVLALQDGHVQTVDATQARLLVHALAKAETGRRSLVALRSNGLRVSVAVVPLRRDGCEHARVVALVLSRVSVCDAVMLCFFARTHGLTPSEEQVLAILCQGYSAPEAAQQLKVAVSTVRSHVRSLCAKTHTNGVRALVGQVAVLPPIGASHPQDPLH</sequence>